<dbReference type="Proteomes" id="UP000694383">
    <property type="component" value="Unplaced"/>
</dbReference>
<organism evidence="5 6">
    <name type="scientific">Oryzias sinensis</name>
    <name type="common">Chinese medaka</name>
    <dbReference type="NCBI Taxonomy" id="183150"/>
    <lineage>
        <taxon>Eukaryota</taxon>
        <taxon>Metazoa</taxon>
        <taxon>Chordata</taxon>
        <taxon>Craniata</taxon>
        <taxon>Vertebrata</taxon>
        <taxon>Euteleostomi</taxon>
        <taxon>Actinopterygii</taxon>
        <taxon>Neopterygii</taxon>
        <taxon>Teleostei</taxon>
        <taxon>Neoteleostei</taxon>
        <taxon>Acanthomorphata</taxon>
        <taxon>Ovalentaria</taxon>
        <taxon>Atherinomorphae</taxon>
        <taxon>Beloniformes</taxon>
        <taxon>Adrianichthyidae</taxon>
        <taxon>Oryziinae</taxon>
        <taxon>Oryzias</taxon>
    </lineage>
</organism>
<dbReference type="GeneTree" id="ENSGT00440000037582"/>
<evidence type="ECO:0000313" key="5">
    <source>
        <dbReference type="Ensembl" id="ENSOSIP00000025966.1"/>
    </source>
</evidence>
<proteinExistence type="inferred from homology"/>
<dbReference type="GO" id="GO:0003341">
    <property type="term" value="P:cilium movement"/>
    <property type="evidence" value="ECO:0007669"/>
    <property type="project" value="Ensembl"/>
</dbReference>
<dbReference type="GO" id="GO:0003356">
    <property type="term" value="P:regulation of cilium beat frequency"/>
    <property type="evidence" value="ECO:0007669"/>
    <property type="project" value="Ensembl"/>
</dbReference>
<accession>A0A8C7YF37</accession>
<name>A0A8C7YF37_9TELE</name>
<dbReference type="PANTHER" id="PTHR21281:SF0">
    <property type="entry name" value="CYTOCHROME B5 DOMAIN-CONTAINING PROTEIN 1"/>
    <property type="match status" value="1"/>
</dbReference>
<keyword evidence="2" id="KW-0479">Metal-binding</keyword>
<reference evidence="5" key="1">
    <citation type="submission" date="2025-08" db="UniProtKB">
        <authorList>
            <consortium name="Ensembl"/>
        </authorList>
    </citation>
    <scope>IDENTIFICATION</scope>
</reference>
<evidence type="ECO:0000256" key="4">
    <source>
        <dbReference type="ARBA" id="ARBA00038168"/>
    </source>
</evidence>
<keyword evidence="3" id="KW-0408">Iron</keyword>
<dbReference type="Ensembl" id="ENSOSIT00000027380.1">
    <property type="protein sequence ID" value="ENSOSIP00000025966.1"/>
    <property type="gene ID" value="ENSOSIG00000013609.1"/>
</dbReference>
<comment type="similarity">
    <text evidence="4">Belongs to the cytochrome b5 family.</text>
</comment>
<dbReference type="InterPro" id="IPR052320">
    <property type="entry name" value="Cytochrome_b5_domain"/>
</dbReference>
<keyword evidence="6" id="KW-1185">Reference proteome</keyword>
<evidence type="ECO:0000256" key="1">
    <source>
        <dbReference type="ARBA" id="ARBA00022617"/>
    </source>
</evidence>
<dbReference type="AlphaFoldDB" id="A0A8C7YF37"/>
<dbReference type="PANTHER" id="PTHR21281">
    <property type="entry name" value="CYTOCHROME B5 DOMAIN-CONTAINING PROTEIN 1"/>
    <property type="match status" value="1"/>
</dbReference>
<protein>
    <submittedName>
        <fullName evidence="5">Cytochrome b5 domain containing 1</fullName>
    </submittedName>
</protein>
<sequence length="198" mass="22652">MTSRTSSDVLHQMVRPEPHEDQNQNFSGSGLLSLSEAPPPDGLCLTCAQVKTFVDPVTNCVRYHTPRGRFLHVPPAGPRSDWDGDIGAPWWADHRYQVGLLSAKTRRIRVVNTLMLQEQPLQVCSEETLEEILQRYLRYNSHARSYTWKHDGEVLDMSRTLSDNHVPDHDQDLEELGLDPDLYTPAILLYFNDDLTEQ</sequence>
<evidence type="ECO:0000313" key="6">
    <source>
        <dbReference type="Proteomes" id="UP000694383"/>
    </source>
</evidence>
<dbReference type="GO" id="GO:0046872">
    <property type="term" value="F:metal ion binding"/>
    <property type="evidence" value="ECO:0007669"/>
    <property type="project" value="UniProtKB-KW"/>
</dbReference>
<evidence type="ECO:0000256" key="2">
    <source>
        <dbReference type="ARBA" id="ARBA00022723"/>
    </source>
</evidence>
<keyword evidence="1" id="KW-0349">Heme</keyword>
<reference evidence="5" key="2">
    <citation type="submission" date="2025-09" db="UniProtKB">
        <authorList>
            <consortium name="Ensembl"/>
        </authorList>
    </citation>
    <scope>IDENTIFICATION</scope>
</reference>
<evidence type="ECO:0000256" key="3">
    <source>
        <dbReference type="ARBA" id="ARBA00023004"/>
    </source>
</evidence>